<feature type="transmembrane region" description="Helical" evidence="1">
    <location>
        <begin position="40"/>
        <end position="61"/>
    </location>
</feature>
<dbReference type="RefSeq" id="WP_210354782.1">
    <property type="nucleotide sequence ID" value="NZ_JAEQMU010000002.1"/>
</dbReference>
<reference evidence="4" key="1">
    <citation type="journal article" date="2019" name="Int. J. Syst. Evol. Microbiol.">
        <title>The Global Catalogue of Microorganisms (GCM) 10K type strain sequencing project: providing services to taxonomists for standard genome sequencing and annotation.</title>
        <authorList>
            <consortium name="The Broad Institute Genomics Platform"/>
            <consortium name="The Broad Institute Genome Sequencing Center for Infectious Disease"/>
            <person name="Wu L."/>
            <person name="Ma J."/>
        </authorList>
    </citation>
    <scope>NUCLEOTIDE SEQUENCE [LARGE SCALE GENOMIC DNA]</scope>
    <source>
        <strain evidence="4">KCTC 52298</strain>
    </source>
</reference>
<dbReference type="InterPro" id="IPR050640">
    <property type="entry name" value="Bact_2-comp_sensor_kinase"/>
</dbReference>
<dbReference type="Proteomes" id="UP001597440">
    <property type="component" value="Unassembled WGS sequence"/>
</dbReference>
<keyword evidence="3" id="KW-0418">Kinase</keyword>
<dbReference type="EMBL" id="JBHULD010000025">
    <property type="protein sequence ID" value="MFD2556812.1"/>
    <property type="molecule type" value="Genomic_DNA"/>
</dbReference>
<comment type="caution">
    <text evidence="3">The sequence shown here is derived from an EMBL/GenBank/DDBJ whole genome shotgun (WGS) entry which is preliminary data.</text>
</comment>
<name>A0ABW5LA59_9SPHI</name>
<sequence length="342" mass="39834">MIKKEKWHMRGYLEESIFFSAIFILTMLPDMMRPFTKVEFIKIFVFFTLLYGQALLHRYFVFPLLISKKYVAYSCGAILSTLFGAGLLLAVDYYWIDPTSYLSGEVTLLEVFVYFIVLCLISTSAILSLFLIRKYSNEVRKRNEAQLRLSEMNIKYLHAQLNPHFFFNMFNNLYGVSLTEPSRTPELILKLSELMRYQLENANKETVTLEEEFTFISNYIAMEKERVGNRCDIEYTVDDEGGVASYVRIAPLLLITLIENAFKHSITTQRRWFVKIEVKLKKGILAVNVQNSIPDKNLKARSTGIGLQNIRQRLELLYGRGYTLEIIPEEQMHTTLLVLNLE</sequence>
<keyword evidence="3" id="KW-0808">Transferase</keyword>
<feature type="transmembrane region" description="Helical" evidence="1">
    <location>
        <begin position="12"/>
        <end position="28"/>
    </location>
</feature>
<dbReference type="InterPro" id="IPR010559">
    <property type="entry name" value="Sig_transdc_His_kin_internal"/>
</dbReference>
<evidence type="ECO:0000313" key="3">
    <source>
        <dbReference type="EMBL" id="MFD2556812.1"/>
    </source>
</evidence>
<evidence type="ECO:0000313" key="4">
    <source>
        <dbReference type="Proteomes" id="UP001597440"/>
    </source>
</evidence>
<evidence type="ECO:0000259" key="2">
    <source>
        <dbReference type="Pfam" id="PF06580"/>
    </source>
</evidence>
<evidence type="ECO:0000256" key="1">
    <source>
        <dbReference type="SAM" id="Phobius"/>
    </source>
</evidence>
<keyword evidence="1" id="KW-0472">Membrane</keyword>
<gene>
    <name evidence="3" type="ORF">ACFSQW_20655</name>
</gene>
<proteinExistence type="predicted"/>
<dbReference type="PANTHER" id="PTHR34220:SF7">
    <property type="entry name" value="SENSOR HISTIDINE KINASE YPDA"/>
    <property type="match status" value="1"/>
</dbReference>
<dbReference type="Pfam" id="PF06580">
    <property type="entry name" value="His_kinase"/>
    <property type="match status" value="1"/>
</dbReference>
<dbReference type="Gene3D" id="3.30.565.10">
    <property type="entry name" value="Histidine kinase-like ATPase, C-terminal domain"/>
    <property type="match status" value="1"/>
</dbReference>
<dbReference type="SUPFAM" id="SSF55874">
    <property type="entry name" value="ATPase domain of HSP90 chaperone/DNA topoisomerase II/histidine kinase"/>
    <property type="match status" value="1"/>
</dbReference>
<keyword evidence="1" id="KW-1133">Transmembrane helix</keyword>
<dbReference type="EC" id="2.7.13.3" evidence="3"/>
<feature type="transmembrane region" description="Helical" evidence="1">
    <location>
        <begin position="111"/>
        <end position="132"/>
    </location>
</feature>
<keyword evidence="1" id="KW-0812">Transmembrane</keyword>
<accession>A0ABW5LA59</accession>
<feature type="domain" description="Signal transduction histidine kinase internal region" evidence="2">
    <location>
        <begin position="153"/>
        <end position="230"/>
    </location>
</feature>
<keyword evidence="4" id="KW-1185">Reference proteome</keyword>
<organism evidence="3 4">
    <name type="scientific">Sphingobacterium tabacisoli</name>
    <dbReference type="NCBI Taxonomy" id="2044855"/>
    <lineage>
        <taxon>Bacteria</taxon>
        <taxon>Pseudomonadati</taxon>
        <taxon>Bacteroidota</taxon>
        <taxon>Sphingobacteriia</taxon>
        <taxon>Sphingobacteriales</taxon>
        <taxon>Sphingobacteriaceae</taxon>
        <taxon>Sphingobacterium</taxon>
    </lineage>
</organism>
<feature type="transmembrane region" description="Helical" evidence="1">
    <location>
        <begin position="70"/>
        <end position="91"/>
    </location>
</feature>
<dbReference type="InterPro" id="IPR036890">
    <property type="entry name" value="HATPase_C_sf"/>
</dbReference>
<dbReference type="PANTHER" id="PTHR34220">
    <property type="entry name" value="SENSOR HISTIDINE KINASE YPDA"/>
    <property type="match status" value="1"/>
</dbReference>
<protein>
    <submittedName>
        <fullName evidence="3">Sensor histidine kinase</fullName>
        <ecNumber evidence="3">2.7.13.3</ecNumber>
    </submittedName>
</protein>
<dbReference type="GO" id="GO:0004673">
    <property type="term" value="F:protein histidine kinase activity"/>
    <property type="evidence" value="ECO:0007669"/>
    <property type="project" value="UniProtKB-EC"/>
</dbReference>